<evidence type="ECO:0000313" key="5">
    <source>
        <dbReference type="Proteomes" id="UP000184241"/>
    </source>
</evidence>
<dbReference type="InterPro" id="IPR036707">
    <property type="entry name" value="MinE_sf"/>
</dbReference>
<evidence type="ECO:0000256" key="3">
    <source>
        <dbReference type="HAMAP-Rule" id="MF_00262"/>
    </source>
</evidence>
<dbReference type="AlphaFoldDB" id="A0A1M5Y570"/>
<dbReference type="NCBIfam" id="TIGR01215">
    <property type="entry name" value="minE"/>
    <property type="match status" value="1"/>
</dbReference>
<dbReference type="RefSeq" id="WP_073018837.1">
    <property type="nucleotide sequence ID" value="NZ_FQXU01000005.1"/>
</dbReference>
<dbReference type="GO" id="GO:0032955">
    <property type="term" value="P:regulation of division septum assembly"/>
    <property type="evidence" value="ECO:0007669"/>
    <property type="project" value="InterPro"/>
</dbReference>
<evidence type="ECO:0000256" key="1">
    <source>
        <dbReference type="ARBA" id="ARBA00008168"/>
    </source>
</evidence>
<sequence>MKNFYNKTSSKEVASKRLKLILINDRDSLSLELLEKIKSEVIMIIAKYVEIHNTEVELKIIKNSSPGVDSSILVANIPIKVNRYR</sequence>
<dbReference type="HAMAP" id="MF_00262">
    <property type="entry name" value="MinE"/>
    <property type="match status" value="1"/>
</dbReference>
<dbReference type="EMBL" id="FQXU01000005">
    <property type="protein sequence ID" value="SHI07079.1"/>
    <property type="molecule type" value="Genomic_DNA"/>
</dbReference>
<accession>A0A1M5Y570</accession>
<comment type="similarity">
    <text evidence="1 3">Belongs to the MinE family.</text>
</comment>
<gene>
    <name evidence="3" type="primary">minE</name>
    <name evidence="4" type="ORF">SAMN02745941_01857</name>
</gene>
<dbReference type="InterPro" id="IPR005527">
    <property type="entry name" value="MinE"/>
</dbReference>
<protein>
    <recommendedName>
        <fullName evidence="3">Cell division topological specificity factor</fullName>
    </recommendedName>
</protein>
<keyword evidence="3 4" id="KW-0132">Cell division</keyword>
<dbReference type="GO" id="GO:0051301">
    <property type="term" value="P:cell division"/>
    <property type="evidence" value="ECO:0007669"/>
    <property type="project" value="UniProtKB-KW"/>
</dbReference>
<dbReference type="Proteomes" id="UP000184241">
    <property type="component" value="Unassembled WGS sequence"/>
</dbReference>
<dbReference type="Pfam" id="PF03776">
    <property type="entry name" value="MinE"/>
    <property type="match status" value="1"/>
</dbReference>
<name>A0A1M5Y570_9CLOT</name>
<evidence type="ECO:0000313" key="4">
    <source>
        <dbReference type="EMBL" id="SHI07079.1"/>
    </source>
</evidence>
<proteinExistence type="inferred from homology"/>
<evidence type="ECO:0000256" key="2">
    <source>
        <dbReference type="ARBA" id="ARBA00025265"/>
    </source>
</evidence>
<reference evidence="4 5" key="1">
    <citation type="submission" date="2016-11" db="EMBL/GenBank/DDBJ databases">
        <authorList>
            <person name="Jaros S."/>
            <person name="Januszkiewicz K."/>
            <person name="Wedrychowicz H."/>
        </authorList>
    </citation>
    <scope>NUCLEOTIDE SEQUENCE [LARGE SCALE GENOMIC DNA]</scope>
    <source>
        <strain evidence="4 5">DSM 6191</strain>
    </source>
</reference>
<comment type="function">
    <text evidence="2 3">Prevents the cell division inhibition by proteins MinC and MinD at internal division sites while permitting inhibition at polar sites. This ensures cell division at the proper site by restricting the formation of a division septum at the midpoint of the long axis of the cell.</text>
</comment>
<dbReference type="Gene3D" id="3.30.1070.10">
    <property type="entry name" value="Cell division topological specificity factor MinE"/>
    <property type="match status" value="1"/>
</dbReference>
<organism evidence="4 5">
    <name type="scientific">Clostridium intestinale DSM 6191</name>
    <dbReference type="NCBI Taxonomy" id="1121320"/>
    <lineage>
        <taxon>Bacteria</taxon>
        <taxon>Bacillati</taxon>
        <taxon>Bacillota</taxon>
        <taxon>Clostridia</taxon>
        <taxon>Eubacteriales</taxon>
        <taxon>Clostridiaceae</taxon>
        <taxon>Clostridium</taxon>
    </lineage>
</organism>
<keyword evidence="3" id="KW-0131">Cell cycle</keyword>
<dbReference type="SUPFAM" id="SSF55229">
    <property type="entry name" value="Cell division protein MinE topological specificity domain"/>
    <property type="match status" value="1"/>
</dbReference>